<reference evidence="8" key="1">
    <citation type="journal article" date="2015" name="Nature">
        <title>Complex archaea that bridge the gap between prokaryotes and eukaryotes.</title>
        <authorList>
            <person name="Spang A."/>
            <person name="Saw J.H."/>
            <person name="Jorgensen S.L."/>
            <person name="Zaremba-Niedzwiedzka K."/>
            <person name="Martijn J."/>
            <person name="Lind A.E."/>
            <person name="van Eijk R."/>
            <person name="Schleper C."/>
            <person name="Guy L."/>
            <person name="Ettema T.J."/>
        </authorList>
    </citation>
    <scope>NUCLEOTIDE SEQUENCE</scope>
</reference>
<accession>A0A0F9LRN9</accession>
<dbReference type="InterPro" id="IPR044770">
    <property type="entry name" value="MFS_spinster-like"/>
</dbReference>
<feature type="transmembrane region" description="Helical" evidence="6">
    <location>
        <begin position="166"/>
        <end position="185"/>
    </location>
</feature>
<keyword evidence="4 6" id="KW-1133">Transmembrane helix</keyword>
<keyword evidence="2" id="KW-0813">Transport</keyword>
<dbReference type="InterPro" id="IPR011701">
    <property type="entry name" value="MFS"/>
</dbReference>
<feature type="transmembrane region" description="Helical" evidence="6">
    <location>
        <begin position="101"/>
        <end position="127"/>
    </location>
</feature>
<dbReference type="SUPFAM" id="SSF103473">
    <property type="entry name" value="MFS general substrate transporter"/>
    <property type="match status" value="1"/>
</dbReference>
<name>A0A0F9LRN9_9ZZZZ</name>
<feature type="transmembrane region" description="Helical" evidence="6">
    <location>
        <begin position="311"/>
        <end position="332"/>
    </location>
</feature>
<evidence type="ECO:0000256" key="4">
    <source>
        <dbReference type="ARBA" id="ARBA00022989"/>
    </source>
</evidence>
<dbReference type="Gene3D" id="1.20.1250.20">
    <property type="entry name" value="MFS general substrate transporter like domains"/>
    <property type="match status" value="1"/>
</dbReference>
<protein>
    <recommendedName>
        <fullName evidence="7">Major facilitator superfamily (MFS) profile domain-containing protein</fullName>
    </recommendedName>
</protein>
<keyword evidence="5 6" id="KW-0472">Membrane</keyword>
<evidence type="ECO:0000256" key="6">
    <source>
        <dbReference type="SAM" id="Phobius"/>
    </source>
</evidence>
<feature type="transmembrane region" description="Helical" evidence="6">
    <location>
        <begin position="139"/>
        <end position="160"/>
    </location>
</feature>
<proteinExistence type="predicted"/>
<feature type="transmembrane region" description="Helical" evidence="6">
    <location>
        <begin position="9"/>
        <end position="26"/>
    </location>
</feature>
<dbReference type="EMBL" id="LAZR01006764">
    <property type="protein sequence ID" value="KKM89801.1"/>
    <property type="molecule type" value="Genomic_DNA"/>
</dbReference>
<dbReference type="GO" id="GO:0016020">
    <property type="term" value="C:membrane"/>
    <property type="evidence" value="ECO:0007669"/>
    <property type="project" value="UniProtKB-SubCell"/>
</dbReference>
<evidence type="ECO:0000256" key="3">
    <source>
        <dbReference type="ARBA" id="ARBA00022692"/>
    </source>
</evidence>
<evidence type="ECO:0000256" key="2">
    <source>
        <dbReference type="ARBA" id="ARBA00022448"/>
    </source>
</evidence>
<dbReference type="PROSITE" id="PS50850">
    <property type="entry name" value="MFS"/>
    <property type="match status" value="1"/>
</dbReference>
<evidence type="ECO:0000259" key="7">
    <source>
        <dbReference type="PROSITE" id="PS50850"/>
    </source>
</evidence>
<dbReference type="GO" id="GO:0022857">
    <property type="term" value="F:transmembrane transporter activity"/>
    <property type="evidence" value="ECO:0007669"/>
    <property type="project" value="InterPro"/>
</dbReference>
<feature type="domain" description="Major facilitator superfamily (MFS) profile" evidence="7">
    <location>
        <begin position="9"/>
        <end position="404"/>
    </location>
</feature>
<feature type="transmembrane region" description="Helical" evidence="6">
    <location>
        <begin position="344"/>
        <end position="367"/>
    </location>
</feature>
<feature type="transmembrane region" description="Helical" evidence="6">
    <location>
        <begin position="217"/>
        <end position="242"/>
    </location>
</feature>
<feature type="transmembrane region" description="Helical" evidence="6">
    <location>
        <begin position="373"/>
        <end position="399"/>
    </location>
</feature>
<sequence length="429" mass="46751">MVDEKKGKAFFLIFGLYLMVYFYLGVLPANIDSFLQNLPGATQLGVGLAITFSLLTGTISMLIFGYFGGRIAQRITRKTLFIITNSIWISANAIISISPNYNFFLCFFLIAAIGNGAFLPIGFAIIGDLYRAEERGNKFGFMQLGLLLGNGLGVVIGGIIGWRGGFLTASVLGLLVLIGYGRYGINVDTKSYDSNEIQVYNYKITFRDLIQLFKIKTVIGILLFVVCSGIATSTLANWSVFYLNLKLGNKGMAIILYLIAGLGALPGAVMGGSLGDIYFQLGRVKGRVIVSMVGVICGTILLLGFYLSPFILFGLAGFFFAFFSTGNQFAIFSDVTTPKLRGTVNSMSGIMTNIGGIMGNLLVSTLIQTNIHMISISIVIVLVIWLAGSVLWIVPYYYYPNELKKRKRTMPSQGEKLKANSVIKITAKD</sequence>
<evidence type="ECO:0000256" key="5">
    <source>
        <dbReference type="ARBA" id="ARBA00023136"/>
    </source>
</evidence>
<comment type="caution">
    <text evidence="8">The sequence shown here is derived from an EMBL/GenBank/DDBJ whole genome shotgun (WGS) entry which is preliminary data.</text>
</comment>
<feature type="transmembrane region" description="Helical" evidence="6">
    <location>
        <begin position="46"/>
        <end position="67"/>
    </location>
</feature>
<dbReference type="Pfam" id="PF07690">
    <property type="entry name" value="MFS_1"/>
    <property type="match status" value="1"/>
</dbReference>
<keyword evidence="3 6" id="KW-0812">Transmembrane</keyword>
<dbReference type="InterPro" id="IPR036259">
    <property type="entry name" value="MFS_trans_sf"/>
</dbReference>
<gene>
    <name evidence="8" type="ORF">LCGC14_1245080</name>
</gene>
<dbReference type="PANTHER" id="PTHR23505:SF79">
    <property type="entry name" value="PROTEIN SPINSTER"/>
    <property type="match status" value="1"/>
</dbReference>
<feature type="transmembrane region" description="Helical" evidence="6">
    <location>
        <begin position="254"/>
        <end position="274"/>
    </location>
</feature>
<organism evidence="8">
    <name type="scientific">marine sediment metagenome</name>
    <dbReference type="NCBI Taxonomy" id="412755"/>
    <lineage>
        <taxon>unclassified sequences</taxon>
        <taxon>metagenomes</taxon>
        <taxon>ecological metagenomes</taxon>
    </lineage>
</organism>
<feature type="transmembrane region" description="Helical" evidence="6">
    <location>
        <begin position="286"/>
        <end position="305"/>
    </location>
</feature>
<dbReference type="AlphaFoldDB" id="A0A0F9LRN9"/>
<dbReference type="InterPro" id="IPR020846">
    <property type="entry name" value="MFS_dom"/>
</dbReference>
<feature type="transmembrane region" description="Helical" evidence="6">
    <location>
        <begin position="79"/>
        <end position="95"/>
    </location>
</feature>
<evidence type="ECO:0000313" key="8">
    <source>
        <dbReference type="EMBL" id="KKM89801.1"/>
    </source>
</evidence>
<evidence type="ECO:0000256" key="1">
    <source>
        <dbReference type="ARBA" id="ARBA00004141"/>
    </source>
</evidence>
<comment type="subcellular location">
    <subcellularLocation>
        <location evidence="1">Membrane</location>
        <topology evidence="1">Multi-pass membrane protein</topology>
    </subcellularLocation>
</comment>
<dbReference type="PANTHER" id="PTHR23505">
    <property type="entry name" value="SPINSTER"/>
    <property type="match status" value="1"/>
</dbReference>